<proteinExistence type="inferred from homology"/>
<keyword evidence="4" id="KW-0808">Transferase</keyword>
<dbReference type="SMART" id="SM00811">
    <property type="entry name" value="Alpha_kinase"/>
    <property type="match status" value="1"/>
</dbReference>
<feature type="compositionally biased region" description="Polar residues" evidence="10">
    <location>
        <begin position="723"/>
        <end position="736"/>
    </location>
</feature>
<feature type="compositionally biased region" description="Polar residues" evidence="10">
    <location>
        <begin position="1638"/>
        <end position="1649"/>
    </location>
</feature>
<evidence type="ECO:0000256" key="3">
    <source>
        <dbReference type="ARBA" id="ARBA00022527"/>
    </source>
</evidence>
<accession>A0ABM5EWX4</accession>
<feature type="region of interest" description="Disordered" evidence="10">
    <location>
        <begin position="595"/>
        <end position="629"/>
    </location>
</feature>
<organism evidence="13 14">
    <name type="scientific">Pogona vitticeps</name>
    <name type="common">central bearded dragon</name>
    <dbReference type="NCBI Taxonomy" id="103695"/>
    <lineage>
        <taxon>Eukaryota</taxon>
        <taxon>Metazoa</taxon>
        <taxon>Chordata</taxon>
        <taxon>Craniata</taxon>
        <taxon>Vertebrata</taxon>
        <taxon>Euteleostomi</taxon>
        <taxon>Lepidosauria</taxon>
        <taxon>Squamata</taxon>
        <taxon>Bifurcata</taxon>
        <taxon>Unidentata</taxon>
        <taxon>Episquamata</taxon>
        <taxon>Toxicofera</taxon>
        <taxon>Iguania</taxon>
        <taxon>Acrodonta</taxon>
        <taxon>Agamidae</taxon>
        <taxon>Amphibolurinae</taxon>
        <taxon>Pogona</taxon>
    </lineage>
</organism>
<feature type="compositionally biased region" description="Basic and acidic residues" evidence="10">
    <location>
        <begin position="482"/>
        <end position="500"/>
    </location>
</feature>
<dbReference type="SMART" id="SM00408">
    <property type="entry name" value="IGc2"/>
    <property type="match status" value="2"/>
</dbReference>
<dbReference type="SUPFAM" id="SSF56112">
    <property type="entry name" value="Protein kinase-like (PK-like)"/>
    <property type="match status" value="1"/>
</dbReference>
<keyword evidence="6" id="KW-1015">Disulfide bond</keyword>
<dbReference type="PROSITE" id="PS50835">
    <property type="entry name" value="IG_LIKE"/>
    <property type="match status" value="2"/>
</dbReference>
<dbReference type="InterPro" id="IPR003598">
    <property type="entry name" value="Ig_sub2"/>
</dbReference>
<feature type="region of interest" description="Disordered" evidence="10">
    <location>
        <begin position="1625"/>
        <end position="1698"/>
    </location>
</feature>
<dbReference type="InterPro" id="IPR007110">
    <property type="entry name" value="Ig-like_dom"/>
</dbReference>
<feature type="region of interest" description="Disordered" evidence="10">
    <location>
        <begin position="1"/>
        <end position="40"/>
    </location>
</feature>
<feature type="compositionally biased region" description="Basic and acidic residues" evidence="10">
    <location>
        <begin position="549"/>
        <end position="561"/>
    </location>
</feature>
<dbReference type="PANTHER" id="PTHR47091">
    <property type="entry name" value="ALPHA-PROTEIN KINASE 2-RELATED"/>
    <property type="match status" value="1"/>
</dbReference>
<evidence type="ECO:0000256" key="2">
    <source>
        <dbReference type="ARBA" id="ARBA00012513"/>
    </source>
</evidence>
<evidence type="ECO:0000256" key="1">
    <source>
        <dbReference type="ARBA" id="ARBA00008651"/>
    </source>
</evidence>
<evidence type="ECO:0000259" key="11">
    <source>
        <dbReference type="PROSITE" id="PS50835"/>
    </source>
</evidence>
<comment type="catalytic activity">
    <reaction evidence="8">
        <text>L-threonyl-[protein] + ATP = O-phospho-L-threonyl-[protein] + ADP + H(+)</text>
        <dbReference type="Rhea" id="RHEA:46608"/>
        <dbReference type="Rhea" id="RHEA-COMP:11060"/>
        <dbReference type="Rhea" id="RHEA-COMP:11605"/>
        <dbReference type="ChEBI" id="CHEBI:15378"/>
        <dbReference type="ChEBI" id="CHEBI:30013"/>
        <dbReference type="ChEBI" id="CHEBI:30616"/>
        <dbReference type="ChEBI" id="CHEBI:61977"/>
        <dbReference type="ChEBI" id="CHEBI:456216"/>
        <dbReference type="EC" id="2.7.11.1"/>
    </reaction>
</comment>
<feature type="compositionally biased region" description="Polar residues" evidence="10">
    <location>
        <begin position="1657"/>
        <end position="1667"/>
    </location>
</feature>
<dbReference type="InterPro" id="IPR004166">
    <property type="entry name" value="a-kinase_dom"/>
</dbReference>
<feature type="region of interest" description="Disordered" evidence="10">
    <location>
        <begin position="898"/>
        <end position="920"/>
    </location>
</feature>
<feature type="compositionally biased region" description="Low complexity" evidence="10">
    <location>
        <begin position="378"/>
        <end position="391"/>
    </location>
</feature>
<dbReference type="RefSeq" id="XP_072837651.1">
    <property type="nucleotide sequence ID" value="XM_072981550.1"/>
</dbReference>
<dbReference type="Pfam" id="PF02816">
    <property type="entry name" value="Alpha_kinase"/>
    <property type="match status" value="1"/>
</dbReference>
<name>A0ABM5EWX4_9SAUR</name>
<feature type="region of interest" description="Disordered" evidence="10">
    <location>
        <begin position="331"/>
        <end position="425"/>
    </location>
</feature>
<dbReference type="Pfam" id="PF07679">
    <property type="entry name" value="I-set"/>
    <property type="match status" value="2"/>
</dbReference>
<feature type="region of interest" description="Disordered" evidence="10">
    <location>
        <begin position="684"/>
        <end position="738"/>
    </location>
</feature>
<feature type="region of interest" description="Disordered" evidence="10">
    <location>
        <begin position="957"/>
        <end position="990"/>
    </location>
</feature>
<dbReference type="InterPro" id="IPR036179">
    <property type="entry name" value="Ig-like_dom_sf"/>
</dbReference>
<evidence type="ECO:0000256" key="5">
    <source>
        <dbReference type="ARBA" id="ARBA00022777"/>
    </source>
</evidence>
<dbReference type="Gene3D" id="2.60.40.10">
    <property type="entry name" value="Immunoglobulins"/>
    <property type="match status" value="2"/>
</dbReference>
<keyword evidence="7" id="KW-0393">Immunoglobulin domain</keyword>
<dbReference type="SUPFAM" id="SSF48726">
    <property type="entry name" value="Immunoglobulin"/>
    <property type="match status" value="2"/>
</dbReference>
<comment type="catalytic activity">
    <reaction evidence="9">
        <text>L-seryl-[protein] + ATP = O-phospho-L-seryl-[protein] + ADP + H(+)</text>
        <dbReference type="Rhea" id="RHEA:17989"/>
        <dbReference type="Rhea" id="RHEA-COMP:9863"/>
        <dbReference type="Rhea" id="RHEA-COMP:11604"/>
        <dbReference type="ChEBI" id="CHEBI:15378"/>
        <dbReference type="ChEBI" id="CHEBI:29999"/>
        <dbReference type="ChEBI" id="CHEBI:30616"/>
        <dbReference type="ChEBI" id="CHEBI:83421"/>
        <dbReference type="ChEBI" id="CHEBI:456216"/>
        <dbReference type="EC" id="2.7.11.1"/>
    </reaction>
</comment>
<keyword evidence="5 14" id="KW-0418">Kinase</keyword>
<feature type="compositionally biased region" description="Basic and acidic residues" evidence="10">
    <location>
        <begin position="523"/>
        <end position="535"/>
    </location>
</feature>
<feature type="domain" description="Alpha-type protein kinase" evidence="12">
    <location>
        <begin position="1387"/>
        <end position="1619"/>
    </location>
</feature>
<reference evidence="14" key="1">
    <citation type="submission" date="2025-08" db="UniProtKB">
        <authorList>
            <consortium name="RefSeq"/>
        </authorList>
    </citation>
    <scope>IDENTIFICATION</scope>
</reference>
<dbReference type="SMART" id="SM00409">
    <property type="entry name" value="IG"/>
    <property type="match status" value="2"/>
</dbReference>
<feature type="domain" description="Ig-like" evidence="11">
    <location>
        <begin position="1271"/>
        <end position="1359"/>
    </location>
</feature>
<evidence type="ECO:0000256" key="7">
    <source>
        <dbReference type="ARBA" id="ARBA00023319"/>
    </source>
</evidence>
<evidence type="ECO:0000313" key="14">
    <source>
        <dbReference type="RefSeq" id="XP_072837651.1"/>
    </source>
</evidence>
<dbReference type="InterPro" id="IPR011009">
    <property type="entry name" value="Kinase-like_dom_sf"/>
</dbReference>
<evidence type="ECO:0000256" key="4">
    <source>
        <dbReference type="ARBA" id="ARBA00022679"/>
    </source>
</evidence>
<evidence type="ECO:0000313" key="13">
    <source>
        <dbReference type="Proteomes" id="UP001652642"/>
    </source>
</evidence>
<comment type="similarity">
    <text evidence="1">Belongs to the protein kinase superfamily. Alpha-type protein kinase family. ALPK subfamily.</text>
</comment>
<dbReference type="GeneID" id="110091658"/>
<evidence type="ECO:0000259" key="12">
    <source>
        <dbReference type="PROSITE" id="PS51158"/>
    </source>
</evidence>
<dbReference type="InterPro" id="IPR003599">
    <property type="entry name" value="Ig_sub"/>
</dbReference>
<keyword evidence="13" id="KW-1185">Reference proteome</keyword>
<keyword evidence="3" id="KW-0723">Serine/threonine-protein kinase</keyword>
<protein>
    <recommendedName>
        <fullName evidence="2">non-specific serine/threonine protein kinase</fullName>
        <ecNumber evidence="2">2.7.11.1</ecNumber>
    </recommendedName>
</protein>
<evidence type="ECO:0000256" key="10">
    <source>
        <dbReference type="SAM" id="MobiDB-lite"/>
    </source>
</evidence>
<feature type="compositionally biased region" description="Basic and acidic residues" evidence="10">
    <location>
        <begin position="1687"/>
        <end position="1698"/>
    </location>
</feature>
<evidence type="ECO:0000256" key="9">
    <source>
        <dbReference type="ARBA" id="ARBA00048679"/>
    </source>
</evidence>
<feature type="region of interest" description="Disordered" evidence="10">
    <location>
        <begin position="751"/>
        <end position="774"/>
    </location>
</feature>
<feature type="compositionally biased region" description="Basic and acidic residues" evidence="10">
    <location>
        <begin position="1225"/>
        <end position="1238"/>
    </location>
</feature>
<dbReference type="Proteomes" id="UP001652642">
    <property type="component" value="Chromosome 12"/>
</dbReference>
<evidence type="ECO:0000256" key="8">
    <source>
        <dbReference type="ARBA" id="ARBA00047899"/>
    </source>
</evidence>
<dbReference type="PANTHER" id="PTHR47091:SF1">
    <property type="entry name" value="ALPHA-PROTEIN KINASE 3"/>
    <property type="match status" value="1"/>
</dbReference>
<dbReference type="GO" id="GO:0016301">
    <property type="term" value="F:kinase activity"/>
    <property type="evidence" value="ECO:0007669"/>
    <property type="project" value="UniProtKB-KW"/>
</dbReference>
<sequence length="1698" mass="186322">MMGSRRRPLGRSYSGNGPFSAYSPGPGSDGEDNGPLGEHRPERRNYLLSVRPENSLPTNRLSPSNFGRSTFCAIIAQLTEETQPLFETTLKSYAVSEDADAKFTCVVTGYPQPEVTWYKDEEEMDRYCGLPKYQIFRHGNRHTLQLYKCTEDDAAIYQASARNSKGIVSCSGVLEVGTMTEYKIHQRWFARLKRNAEAKLREIEQSRKRGKENVEMEQLRRVSPDRFQRKRRLTGEVGMRSGASLWDKEEVAKVCIPDGKSRFGEGDHPTDQEPPLNNTALFSKNFISGRMEGEVTANVDASLENGEPNGEENANGFLSYIYEAVEKMKTKPTNKEYSAKKKKKKEEKASSSPNAPWEASQQEGGKQQRRNVAVHQGVSPVAAAQSASPVANGELMAAEIKEPSCQATERPASPPPAPSSKDGIYFSLKDMYFDSEKKPELKQEMPEVKLVRKKADEPSVAVSVPEETLPKTSMALKTAVLGERKNESCAEREEKEKEAVQIKSATLPFVETLGDPNATSFQHLDRSAEPAKEAQEGAAPFQRPNAAKMPDKSPSRTDFQHPNETLDPGARAPSPFPKENRTRLLDGHIRETDLLDSFPTGVEPAQHRQSPFRGDTGINPAQVSQGAKQDLQEAALEEQLYTQGPCESPGNLVPVVSPDYNLQTPVSNLREEKNHEGGCITLRTSLLGERETKGSEESADPSPEAQELDGVSGLGQEDKQDASVASQNPPSVSLDVSQPIGKEELLVKGDVGHHSPRFDNGEIEHRPTPGHRSEELVTHGLPFQEAVLEERPTDPFDRVVPQIEIVGEEEIAEVSQDNKPGLETGSGLEGERFPAVTIRPLVLPDVTVETSFPGHIPPAMVPPPSPTALQEPQTPAQFSPVKEGFAERNQSVAHLVKDVRRETEDQSSVTSMGGVPEQLIHRTAAEEVCVEEKTMGPPEVEGDKLEAFPLGKKAEIQMQEREGTTSEGPSAPEAAMEEEEEEEEVVQKAQHKNLVSSLKNYLLLLLKMSTEPDKKKGKAKQEAKVVEETKPPSAIPKHVADVGIAGLTPRTSRKIFERVETNQLFQSAESLQLTPRTSRKLTGMINQELLACKESLAAEPEAPALPCVPSIVVGSTSAELAGPSEPSPEISSEAVAALPSATPQELALGARRKIFLPKAKQADEMEEGMGLDDPAPRAKRESPTVSPKQGRRSTALLPAPGPASPPAERRSPTQARKMATLEVPKMYEEPAEESKEVVAEDSLVSPENLQGIPQEGQGGETRKTNDPFKAPQVIRKIRAEQFSDASGNLKLWCQFFNILSDSKLTWYKDEVPVADVRRSAGDEGQAALAIVQVSQKDCGVYQCAIQNEYGTDTTDFLLSAEVLSGFIFKEEIEAGEEIEMTPMVFAKGLADSGFWGDKLFGRIMMEDLEAGQGFLRKACRARAIYGLEPVFESGHTGIIKVHNLIAFGGRSESTLVERNYDITIQECKIQNSSREYCKIFAAEARAVPDFGPVPEIMPLYLIYRPANNIPYATMEEDLPGQFELYCRRERDGSGLAPANPSEVGQKCCTFQHWLYQWTNGNILVTDLEGVGWKVTNVRIATKTKGYQGLKESCCPNLLDHFAASHQCNRYCELLALKGLEVHPPAAKVKGSRSPITGRKSSSAQSSPQLQKKGLASPQPSRKGSVSPKSARRGPENTTEPPSAPRPKGRDNGRAGRLQ</sequence>
<dbReference type="Gene3D" id="3.20.200.10">
    <property type="entry name" value="MHCK/EF2 kinase"/>
    <property type="match status" value="1"/>
</dbReference>
<feature type="region of interest" description="Disordered" evidence="10">
    <location>
        <begin position="1159"/>
        <end position="1268"/>
    </location>
</feature>
<gene>
    <name evidence="14" type="primary">ALPK3</name>
</gene>
<dbReference type="CDD" id="cd16973">
    <property type="entry name" value="Alpha_kinase_ALPK3"/>
    <property type="match status" value="1"/>
</dbReference>
<dbReference type="InterPro" id="IPR013098">
    <property type="entry name" value="Ig_I-set"/>
</dbReference>
<dbReference type="InterPro" id="IPR013783">
    <property type="entry name" value="Ig-like_fold"/>
</dbReference>
<dbReference type="PROSITE" id="PS51158">
    <property type="entry name" value="ALPHA_KINASE"/>
    <property type="match status" value="1"/>
</dbReference>
<feature type="domain" description="Ig-like" evidence="11">
    <location>
        <begin position="84"/>
        <end position="175"/>
    </location>
</feature>
<dbReference type="EC" id="2.7.11.1" evidence="2"/>
<feature type="region of interest" description="Disordered" evidence="10">
    <location>
        <begin position="475"/>
        <end position="581"/>
    </location>
</feature>
<feature type="compositionally biased region" description="Acidic residues" evidence="10">
    <location>
        <begin position="975"/>
        <end position="984"/>
    </location>
</feature>
<evidence type="ECO:0000256" key="6">
    <source>
        <dbReference type="ARBA" id="ARBA00023157"/>
    </source>
</evidence>